<dbReference type="Proteomes" id="UP001163603">
    <property type="component" value="Chromosome 4"/>
</dbReference>
<accession>A0ACC0Z284</accession>
<evidence type="ECO:0000313" key="1">
    <source>
        <dbReference type="EMBL" id="KAJ0043832.1"/>
    </source>
</evidence>
<keyword evidence="2" id="KW-1185">Reference proteome</keyword>
<sequence>MFRLFTSWKLGFGELSSLVIL</sequence>
<organism evidence="1 2">
    <name type="scientific">Pistacia integerrima</name>
    <dbReference type="NCBI Taxonomy" id="434235"/>
    <lineage>
        <taxon>Eukaryota</taxon>
        <taxon>Viridiplantae</taxon>
        <taxon>Streptophyta</taxon>
        <taxon>Embryophyta</taxon>
        <taxon>Tracheophyta</taxon>
        <taxon>Spermatophyta</taxon>
        <taxon>Magnoliopsida</taxon>
        <taxon>eudicotyledons</taxon>
        <taxon>Gunneridae</taxon>
        <taxon>Pentapetalae</taxon>
        <taxon>rosids</taxon>
        <taxon>malvids</taxon>
        <taxon>Sapindales</taxon>
        <taxon>Anacardiaceae</taxon>
        <taxon>Pistacia</taxon>
    </lineage>
</organism>
<name>A0ACC0Z284_9ROSI</name>
<comment type="caution">
    <text evidence="1">The sequence shown here is derived from an EMBL/GenBank/DDBJ whole genome shotgun (WGS) entry which is preliminary data.</text>
</comment>
<reference evidence="2" key="1">
    <citation type="journal article" date="2023" name="G3 (Bethesda)">
        <title>Genome assembly and association tests identify interacting loci associated with vigor, precocity, and sex in interspecific pistachio rootstocks.</title>
        <authorList>
            <person name="Palmer W."/>
            <person name="Jacygrad E."/>
            <person name="Sagayaradj S."/>
            <person name="Cavanaugh K."/>
            <person name="Han R."/>
            <person name="Bertier L."/>
            <person name="Beede B."/>
            <person name="Kafkas S."/>
            <person name="Golino D."/>
            <person name="Preece J."/>
            <person name="Michelmore R."/>
        </authorList>
    </citation>
    <scope>NUCLEOTIDE SEQUENCE [LARGE SCALE GENOMIC DNA]</scope>
</reference>
<protein>
    <submittedName>
        <fullName evidence="1">Uncharacterized protein</fullName>
    </submittedName>
</protein>
<evidence type="ECO:0000313" key="2">
    <source>
        <dbReference type="Proteomes" id="UP001163603"/>
    </source>
</evidence>
<proteinExistence type="predicted"/>
<gene>
    <name evidence="1" type="ORF">Pint_19328</name>
</gene>
<dbReference type="EMBL" id="CM047739">
    <property type="protein sequence ID" value="KAJ0043832.1"/>
    <property type="molecule type" value="Genomic_DNA"/>
</dbReference>